<proteinExistence type="predicted"/>
<feature type="transmembrane region" description="Helical" evidence="5">
    <location>
        <begin position="82"/>
        <end position="107"/>
    </location>
</feature>
<dbReference type="STRING" id="78915.A0A4P9XNJ1"/>
<dbReference type="InterPro" id="IPR003689">
    <property type="entry name" value="ZIP"/>
</dbReference>
<evidence type="ECO:0000313" key="7">
    <source>
        <dbReference type="Proteomes" id="UP000271241"/>
    </source>
</evidence>
<sequence length="170" mass="18653">MKDQDEAEERPVAIDRSVFRRVGLQISFALLIHNFPEGLATFATAMVSARTGTVFGVALALHKIPEGVMISLPIFVATGSRWKGFLTSAIIGTFSQFFGAIIGLILYRTYWNSAVSGTLFALVTGILLYTILGNMLPLARSYDPADRYVTAWTLTGVVFFSFVHSLFAFT</sequence>
<organism evidence="6 7">
    <name type="scientific">Thamnocephalis sphaerospora</name>
    <dbReference type="NCBI Taxonomy" id="78915"/>
    <lineage>
        <taxon>Eukaryota</taxon>
        <taxon>Fungi</taxon>
        <taxon>Fungi incertae sedis</taxon>
        <taxon>Zoopagomycota</taxon>
        <taxon>Zoopagomycotina</taxon>
        <taxon>Zoopagomycetes</taxon>
        <taxon>Zoopagales</taxon>
        <taxon>Sigmoideomycetaceae</taxon>
        <taxon>Thamnocephalis</taxon>
    </lineage>
</organism>
<comment type="subcellular location">
    <subcellularLocation>
        <location evidence="1">Membrane</location>
        <topology evidence="1">Multi-pass membrane protein</topology>
    </subcellularLocation>
</comment>
<dbReference type="GO" id="GO:0005385">
    <property type="term" value="F:zinc ion transmembrane transporter activity"/>
    <property type="evidence" value="ECO:0007669"/>
    <property type="project" value="TreeGrafter"/>
</dbReference>
<dbReference type="OrthoDB" id="262547at2759"/>
<keyword evidence="4 5" id="KW-0472">Membrane</keyword>
<dbReference type="Pfam" id="PF02535">
    <property type="entry name" value="Zip"/>
    <property type="match status" value="1"/>
</dbReference>
<protein>
    <submittedName>
        <fullName evidence="6">Zinc/iron permease</fullName>
    </submittedName>
</protein>
<feature type="transmembrane region" description="Helical" evidence="5">
    <location>
        <begin position="113"/>
        <end position="136"/>
    </location>
</feature>
<evidence type="ECO:0000256" key="2">
    <source>
        <dbReference type="ARBA" id="ARBA00022692"/>
    </source>
</evidence>
<name>A0A4P9XNJ1_9FUNG</name>
<dbReference type="PANTHER" id="PTHR11040">
    <property type="entry name" value="ZINC/IRON TRANSPORTER"/>
    <property type="match status" value="1"/>
</dbReference>
<feature type="transmembrane region" description="Helical" evidence="5">
    <location>
        <begin position="148"/>
        <end position="169"/>
    </location>
</feature>
<dbReference type="GO" id="GO:0016020">
    <property type="term" value="C:membrane"/>
    <property type="evidence" value="ECO:0007669"/>
    <property type="project" value="UniProtKB-SubCell"/>
</dbReference>
<evidence type="ECO:0000256" key="1">
    <source>
        <dbReference type="ARBA" id="ARBA00004141"/>
    </source>
</evidence>
<evidence type="ECO:0000256" key="4">
    <source>
        <dbReference type="ARBA" id="ARBA00023136"/>
    </source>
</evidence>
<dbReference type="Proteomes" id="UP000271241">
    <property type="component" value="Unassembled WGS sequence"/>
</dbReference>
<reference evidence="7" key="1">
    <citation type="journal article" date="2018" name="Nat. Microbiol.">
        <title>Leveraging single-cell genomics to expand the fungal tree of life.</title>
        <authorList>
            <person name="Ahrendt S.R."/>
            <person name="Quandt C.A."/>
            <person name="Ciobanu D."/>
            <person name="Clum A."/>
            <person name="Salamov A."/>
            <person name="Andreopoulos B."/>
            <person name="Cheng J.F."/>
            <person name="Woyke T."/>
            <person name="Pelin A."/>
            <person name="Henrissat B."/>
            <person name="Reynolds N.K."/>
            <person name="Benny G.L."/>
            <person name="Smith M.E."/>
            <person name="James T.Y."/>
            <person name="Grigoriev I.V."/>
        </authorList>
    </citation>
    <scope>NUCLEOTIDE SEQUENCE [LARGE SCALE GENOMIC DNA]</scope>
    <source>
        <strain evidence="7">RSA 1356</strain>
    </source>
</reference>
<evidence type="ECO:0000256" key="5">
    <source>
        <dbReference type="SAM" id="Phobius"/>
    </source>
</evidence>
<accession>A0A4P9XNJ1</accession>
<keyword evidence="3 5" id="KW-1133">Transmembrane helix</keyword>
<keyword evidence="2 5" id="KW-0812">Transmembrane</keyword>
<keyword evidence="7" id="KW-1185">Reference proteome</keyword>
<dbReference type="AlphaFoldDB" id="A0A4P9XNJ1"/>
<evidence type="ECO:0000256" key="3">
    <source>
        <dbReference type="ARBA" id="ARBA00022989"/>
    </source>
</evidence>
<dbReference type="PANTHER" id="PTHR11040:SF205">
    <property type="entry name" value="ZINC TRANSPORTER ZUPT"/>
    <property type="match status" value="1"/>
</dbReference>
<dbReference type="EMBL" id="KZ992709">
    <property type="protein sequence ID" value="RKP07505.1"/>
    <property type="molecule type" value="Genomic_DNA"/>
</dbReference>
<gene>
    <name evidence="6" type="ORF">THASP1DRAFT_16948</name>
</gene>
<evidence type="ECO:0000313" key="6">
    <source>
        <dbReference type="EMBL" id="RKP07505.1"/>
    </source>
</evidence>